<gene>
    <name evidence="2" type="ORF">MET9862_00692</name>
</gene>
<dbReference type="InterPro" id="IPR006342">
    <property type="entry name" value="FkbM_mtfrase"/>
</dbReference>
<dbReference type="PANTHER" id="PTHR34009:SF2">
    <property type="entry name" value="PROTEIN STAR"/>
    <property type="match status" value="1"/>
</dbReference>
<proteinExistence type="predicted"/>
<dbReference type="InterPro" id="IPR029063">
    <property type="entry name" value="SAM-dependent_MTases_sf"/>
</dbReference>
<sequence length="263" mass="29741">MLQVMKPHVKQVLGGISHSAAQKSYVRQILFNAMAKRTDDIARLQEIEEVRFLGHVFLNLPRANAQILQDLWVTFETGGQRDGYFVEFGATNGRTNSNTFLLEDGYGWRGILAEPNPVWHADLARNRNCVIEHRCIAARSGETVEFLATDDPELSALATCAANDHFAAVRSTAPRIKVNTLSLNDLLAQHGAPHRIDYMSVDTEGSELEIMTAFDFGRYDVRLLSIEHNNTANEARLDALMQAQGYVRRFPEYSQWDAWYRKA</sequence>
<dbReference type="GO" id="GO:0005886">
    <property type="term" value="C:plasma membrane"/>
    <property type="evidence" value="ECO:0007669"/>
    <property type="project" value="TreeGrafter"/>
</dbReference>
<dbReference type="Pfam" id="PF05050">
    <property type="entry name" value="Methyltransf_21"/>
    <property type="match status" value="1"/>
</dbReference>
<dbReference type="OrthoDB" id="938855at2"/>
<evidence type="ECO:0000313" key="3">
    <source>
        <dbReference type="Proteomes" id="UP000410984"/>
    </source>
</evidence>
<dbReference type="NCBIfam" id="TIGR01444">
    <property type="entry name" value="fkbM_fam"/>
    <property type="match status" value="1"/>
</dbReference>
<protein>
    <recommendedName>
        <fullName evidence="1">Methyltransferase FkbM domain-containing protein</fullName>
    </recommendedName>
</protein>
<dbReference type="GO" id="GO:0005737">
    <property type="term" value="C:cytoplasm"/>
    <property type="evidence" value="ECO:0007669"/>
    <property type="project" value="GOC"/>
</dbReference>
<dbReference type="SUPFAM" id="SSF53335">
    <property type="entry name" value="S-adenosyl-L-methionine-dependent methyltransferases"/>
    <property type="match status" value="1"/>
</dbReference>
<keyword evidence="3" id="KW-1185">Reference proteome</keyword>
<dbReference type="AlphaFoldDB" id="A0A509E9E4"/>
<evidence type="ECO:0000313" key="2">
    <source>
        <dbReference type="EMBL" id="VUD70129.1"/>
    </source>
</evidence>
<evidence type="ECO:0000259" key="1">
    <source>
        <dbReference type="Pfam" id="PF05050"/>
    </source>
</evidence>
<dbReference type="GO" id="GO:0006888">
    <property type="term" value="P:endoplasmic reticulum to Golgi vesicle-mediated transport"/>
    <property type="evidence" value="ECO:0007669"/>
    <property type="project" value="TreeGrafter"/>
</dbReference>
<dbReference type="RefSeq" id="WP_142581717.1">
    <property type="nucleotide sequence ID" value="NZ_CABFPH010000005.1"/>
</dbReference>
<reference evidence="2 3" key="1">
    <citation type="submission" date="2019-06" db="EMBL/GenBank/DDBJ databases">
        <authorList>
            <person name="Rodrigo-Torres L."/>
            <person name="Arahal R. D."/>
            <person name="Lucena T."/>
        </authorList>
    </citation>
    <scope>NUCLEOTIDE SEQUENCE [LARGE SCALE GENOMIC DNA]</scope>
    <source>
        <strain evidence="2 3">SB0023/3</strain>
    </source>
</reference>
<dbReference type="Proteomes" id="UP000410984">
    <property type="component" value="Unassembled WGS sequence"/>
</dbReference>
<dbReference type="EMBL" id="CABFPH010000005">
    <property type="protein sequence ID" value="VUD70129.1"/>
    <property type="molecule type" value="Genomic_DNA"/>
</dbReference>
<name>A0A509E9E4_9HYPH</name>
<dbReference type="GO" id="GO:0016197">
    <property type="term" value="P:endosomal transport"/>
    <property type="evidence" value="ECO:0007669"/>
    <property type="project" value="TreeGrafter"/>
</dbReference>
<organism evidence="2 3">
    <name type="scientific">Methylobacterium symbioticum</name>
    <dbReference type="NCBI Taxonomy" id="2584084"/>
    <lineage>
        <taxon>Bacteria</taxon>
        <taxon>Pseudomonadati</taxon>
        <taxon>Pseudomonadota</taxon>
        <taxon>Alphaproteobacteria</taxon>
        <taxon>Hyphomicrobiales</taxon>
        <taxon>Methylobacteriaceae</taxon>
        <taxon>Methylobacterium</taxon>
    </lineage>
</organism>
<feature type="domain" description="Methyltransferase FkbM" evidence="1">
    <location>
        <begin position="88"/>
        <end position="246"/>
    </location>
</feature>
<dbReference type="InterPro" id="IPR053202">
    <property type="entry name" value="EGF_Rcpt_Signaling_Reg"/>
</dbReference>
<accession>A0A509E9E4</accession>
<dbReference type="Gene3D" id="3.40.50.150">
    <property type="entry name" value="Vaccinia Virus protein VP39"/>
    <property type="match status" value="1"/>
</dbReference>
<dbReference type="PANTHER" id="PTHR34009">
    <property type="entry name" value="PROTEIN STAR"/>
    <property type="match status" value="1"/>
</dbReference>